<sequence>MKQQIEQLVQQVKETYVILIANLSCCRYREMNNIIKNNRWNREVIVR</sequence>
<dbReference type="RefSeq" id="WP_010019590.1">
    <property type="nucleotide sequence ID" value="NZ_CAJJMR010000038.1"/>
</dbReference>
<evidence type="ECO:0000313" key="2">
    <source>
        <dbReference type="Proteomes" id="UP000295257"/>
    </source>
</evidence>
<dbReference type="EMBL" id="PUFN01000024">
    <property type="protein sequence ID" value="TDG70659.1"/>
    <property type="molecule type" value="Genomic_DNA"/>
</dbReference>
<proteinExistence type="predicted"/>
<keyword evidence="2" id="KW-1185">Reference proteome</keyword>
<protein>
    <submittedName>
        <fullName evidence="1">Uncharacterized protein</fullName>
    </submittedName>
</protein>
<reference evidence="1 2" key="1">
    <citation type="journal article" date="2019" name="Appl. Microbiol. Biotechnol.">
        <title>Uncovering carbohydrate metabolism through a genotype-phenotype association study of 56 lactic acid bacteria genomes.</title>
        <authorList>
            <person name="Buron-Moles G."/>
            <person name="Chailyan A."/>
            <person name="Dolejs I."/>
            <person name="Forster J."/>
            <person name="Miks M.H."/>
        </authorList>
    </citation>
    <scope>NUCLEOTIDE SEQUENCE [LARGE SCALE GENOMIC DNA]</scope>
    <source>
        <strain evidence="1 2">ATCC 29644</strain>
    </source>
</reference>
<accession>A0A4R5NC35</accession>
<organism evidence="1 2">
    <name type="scientific">Companilactobacillus farciminis</name>
    <dbReference type="NCBI Taxonomy" id="1612"/>
    <lineage>
        <taxon>Bacteria</taxon>
        <taxon>Bacillati</taxon>
        <taxon>Bacillota</taxon>
        <taxon>Bacilli</taxon>
        <taxon>Lactobacillales</taxon>
        <taxon>Lactobacillaceae</taxon>
        <taxon>Companilactobacillus</taxon>
    </lineage>
</organism>
<dbReference type="Proteomes" id="UP000295257">
    <property type="component" value="Unassembled WGS sequence"/>
</dbReference>
<name>A0A4R5NC35_9LACO</name>
<comment type="caution">
    <text evidence="1">The sequence shown here is derived from an EMBL/GenBank/DDBJ whole genome shotgun (WGS) entry which is preliminary data.</text>
</comment>
<dbReference type="AlphaFoldDB" id="A0A4R5NC35"/>
<gene>
    <name evidence="1" type="ORF">C5L30_001450</name>
</gene>
<evidence type="ECO:0000313" key="1">
    <source>
        <dbReference type="EMBL" id="TDG70659.1"/>
    </source>
</evidence>